<evidence type="ECO:0000313" key="2">
    <source>
        <dbReference type="EMBL" id="TDN82267.1"/>
    </source>
</evidence>
<accession>A0A4R6FLK0</accession>
<evidence type="ECO:0008006" key="4">
    <source>
        <dbReference type="Google" id="ProtNLM"/>
    </source>
</evidence>
<comment type="caution">
    <text evidence="2">The sequence shown here is derived from an EMBL/GenBank/DDBJ whole genome shotgun (WGS) entry which is preliminary data.</text>
</comment>
<evidence type="ECO:0000256" key="1">
    <source>
        <dbReference type="SAM" id="SignalP"/>
    </source>
</evidence>
<protein>
    <recommendedName>
        <fullName evidence="4">Lipoprotein</fullName>
    </recommendedName>
</protein>
<name>A0A4R6FLK0_9SPHN</name>
<dbReference type="OrthoDB" id="7629232at2"/>
<evidence type="ECO:0000313" key="3">
    <source>
        <dbReference type="Proteomes" id="UP000295493"/>
    </source>
</evidence>
<feature type="signal peptide" evidence="1">
    <location>
        <begin position="1"/>
        <end position="19"/>
    </location>
</feature>
<gene>
    <name evidence="2" type="ORF">EV664_10673</name>
</gene>
<keyword evidence="3" id="KW-1185">Reference proteome</keyword>
<dbReference type="PROSITE" id="PS51257">
    <property type="entry name" value="PROKAR_LIPOPROTEIN"/>
    <property type="match status" value="1"/>
</dbReference>
<dbReference type="EMBL" id="SNWD01000006">
    <property type="protein sequence ID" value="TDN82267.1"/>
    <property type="molecule type" value="Genomic_DNA"/>
</dbReference>
<proteinExistence type="predicted"/>
<keyword evidence="1" id="KW-0732">Signal</keyword>
<dbReference type="RefSeq" id="WP_133495649.1">
    <property type="nucleotide sequence ID" value="NZ_BMLU01000006.1"/>
</dbReference>
<reference evidence="2 3" key="1">
    <citation type="submission" date="2019-03" db="EMBL/GenBank/DDBJ databases">
        <title>Genomic Encyclopedia of Type Strains, Phase IV (KMG-IV): sequencing the most valuable type-strain genomes for metagenomic binning, comparative biology and taxonomic classification.</title>
        <authorList>
            <person name="Goeker M."/>
        </authorList>
    </citation>
    <scope>NUCLEOTIDE SEQUENCE [LARGE SCALE GENOMIC DNA]</scope>
    <source>
        <strain evidence="2 3">DSM 25059</strain>
    </source>
</reference>
<organism evidence="2 3">
    <name type="scientific">Stakelama pacifica</name>
    <dbReference type="NCBI Taxonomy" id="517720"/>
    <lineage>
        <taxon>Bacteria</taxon>
        <taxon>Pseudomonadati</taxon>
        <taxon>Pseudomonadota</taxon>
        <taxon>Alphaproteobacteria</taxon>
        <taxon>Sphingomonadales</taxon>
        <taxon>Sphingomonadaceae</taxon>
        <taxon>Stakelama</taxon>
    </lineage>
</organism>
<dbReference type="AlphaFoldDB" id="A0A4R6FLK0"/>
<dbReference type="Proteomes" id="UP000295493">
    <property type="component" value="Unassembled WGS sequence"/>
</dbReference>
<sequence length="177" mass="19437">MRHLFRIAPVLALGIAASACVPSVAPPRVTPSPAPTPAARPLPAPAPVLKGDWRDWPLTPGDWRYQDGARESVARYGERGGETVFAIRCDKKRRQISLSRPGAAPRSLPMTIRTSSQTRTLTAQPDGREMVVTLAAQDRLLDAMGFSRGRFIVEMPPMQTLVIPSWAEVLRVTEDCR</sequence>
<feature type="chain" id="PRO_5020728755" description="Lipoprotein" evidence="1">
    <location>
        <begin position="20"/>
        <end position="177"/>
    </location>
</feature>